<evidence type="ECO:0000313" key="3">
    <source>
        <dbReference type="Proteomes" id="UP000325576"/>
    </source>
</evidence>
<organism evidence="2 3">
    <name type="scientific">Rhodococcus erythropolis</name>
    <name type="common">Arthrobacter picolinophilus</name>
    <dbReference type="NCBI Taxonomy" id="1833"/>
    <lineage>
        <taxon>Bacteria</taxon>
        <taxon>Bacillati</taxon>
        <taxon>Actinomycetota</taxon>
        <taxon>Actinomycetes</taxon>
        <taxon>Mycobacteriales</taxon>
        <taxon>Nocardiaceae</taxon>
        <taxon>Rhodococcus</taxon>
        <taxon>Rhodococcus erythropolis group</taxon>
    </lineage>
</organism>
<comment type="caution">
    <text evidence="2">The sequence shown here is derived from an EMBL/GenBank/DDBJ whole genome shotgun (WGS) entry which is preliminary data.</text>
</comment>
<sequence>MTTKLDYKWNLRELMATLGMFQTTQLRPKLAERGIRLSDSQVYRLVVDKPERLSLKTLVALTDILGCQMEELVEPVTAALPRRKVIGEAPEDAGVGAFRPKRARIVNDER</sequence>
<feature type="domain" description="HTH cro/C1-type" evidence="1">
    <location>
        <begin position="10"/>
        <end position="76"/>
    </location>
</feature>
<proteinExistence type="predicted"/>
<dbReference type="InterPro" id="IPR001387">
    <property type="entry name" value="Cro/C1-type_HTH"/>
</dbReference>
<dbReference type="Pfam" id="PF13443">
    <property type="entry name" value="HTH_26"/>
    <property type="match status" value="1"/>
</dbReference>
<dbReference type="Proteomes" id="UP000325576">
    <property type="component" value="Unassembled WGS sequence"/>
</dbReference>
<evidence type="ECO:0000259" key="1">
    <source>
        <dbReference type="Pfam" id="PF13443"/>
    </source>
</evidence>
<accession>A0A0C2VII3</accession>
<dbReference type="AlphaFoldDB" id="A0A0C2VII3"/>
<gene>
    <name evidence="2" type="ORF">BS297_17055</name>
</gene>
<evidence type="ECO:0000313" key="2">
    <source>
        <dbReference type="EMBL" id="KAB2584134.1"/>
    </source>
</evidence>
<protein>
    <submittedName>
        <fullName evidence="2">XRE family transcriptional regulator</fullName>
    </submittedName>
</protein>
<reference evidence="2 3" key="1">
    <citation type="journal article" date="2017" name="Poromechanics V (2013)">
        <title>Genomic Characterization of the Arsenic-Tolerant Actinobacterium, &lt;i&gt;Rhodococcus erythropolis&lt;/i&gt; S43.</title>
        <authorList>
            <person name="Retamal-Morales G."/>
            <person name="Mehnert M."/>
            <person name="Schwabe R."/>
            <person name="Tischler D."/>
            <person name="Schloemann M."/>
            <person name="Levican G.J."/>
        </authorList>
    </citation>
    <scope>NUCLEOTIDE SEQUENCE [LARGE SCALE GENOMIC DNA]</scope>
    <source>
        <strain evidence="2 3">S43</strain>
    </source>
</reference>
<name>A0A0C2VII3_RHOER</name>
<dbReference type="EMBL" id="MRBO01000469">
    <property type="protein sequence ID" value="KAB2584134.1"/>
    <property type="molecule type" value="Genomic_DNA"/>
</dbReference>